<comment type="caution">
    <text evidence="1">The sequence shown here is derived from an EMBL/GenBank/DDBJ whole genome shotgun (WGS) entry which is preliminary data.</text>
</comment>
<name>A0A2W6IMC8_STEMA</name>
<gene>
    <name evidence="1" type="ORF">A7X83_03310</name>
</gene>
<accession>A0A2W6IMC8</accession>
<evidence type="ECO:0000313" key="1">
    <source>
        <dbReference type="EMBL" id="PZS96748.1"/>
    </source>
</evidence>
<organism evidence="1 2">
    <name type="scientific">Stenotrophomonas maltophilia</name>
    <name type="common">Pseudomonas maltophilia</name>
    <name type="synonym">Xanthomonas maltophilia</name>
    <dbReference type="NCBI Taxonomy" id="40324"/>
    <lineage>
        <taxon>Bacteria</taxon>
        <taxon>Pseudomonadati</taxon>
        <taxon>Pseudomonadota</taxon>
        <taxon>Gammaproteobacteria</taxon>
        <taxon>Lysobacterales</taxon>
        <taxon>Lysobacteraceae</taxon>
        <taxon>Stenotrophomonas</taxon>
        <taxon>Stenotrophomonas maltophilia group</taxon>
    </lineage>
</organism>
<reference evidence="1 2" key="1">
    <citation type="submission" date="2016-05" db="EMBL/GenBank/DDBJ databases">
        <authorList>
            <person name="Lavstsen T."/>
            <person name="Jespersen J.S."/>
        </authorList>
    </citation>
    <scope>NUCLEOTIDE SEQUENCE [LARGE SCALE GENOMIC DNA]</scope>
    <source>
        <strain evidence="1 2">SM-5815</strain>
    </source>
</reference>
<protein>
    <submittedName>
        <fullName evidence="1">Uncharacterized protein</fullName>
    </submittedName>
</protein>
<dbReference type="Proteomes" id="UP000249614">
    <property type="component" value="Unassembled WGS sequence"/>
</dbReference>
<evidence type="ECO:0000313" key="2">
    <source>
        <dbReference type="Proteomes" id="UP000249614"/>
    </source>
</evidence>
<dbReference type="EMBL" id="LXXM01000046">
    <property type="protein sequence ID" value="PZS96748.1"/>
    <property type="molecule type" value="Genomic_DNA"/>
</dbReference>
<sequence length="132" mass="14742">MIILRTSEDTILQVVTHQTYALTGRPAKLSPGDCILLSLVGSREVSFSMELVRVRLDRNNETDRIFGRHWPVILDCRGCLPLKTPFVMSDHAVSGHNYGPGGTSVYVQRQDQEVIRAKGLLGTRSWAEYLGT</sequence>
<dbReference type="AlphaFoldDB" id="A0A2W6IMC8"/>
<proteinExistence type="predicted"/>